<dbReference type="EMBL" id="PTIZ01000002">
    <property type="protein sequence ID" value="PPK77007.1"/>
    <property type="molecule type" value="Genomic_DNA"/>
</dbReference>
<dbReference type="Proteomes" id="UP000240010">
    <property type="component" value="Unassembled WGS sequence"/>
</dbReference>
<organism evidence="1 2">
    <name type="scientific">Methylobacter tundripaludum</name>
    <dbReference type="NCBI Taxonomy" id="173365"/>
    <lineage>
        <taxon>Bacteria</taxon>
        <taxon>Pseudomonadati</taxon>
        <taxon>Pseudomonadota</taxon>
        <taxon>Gammaproteobacteria</taxon>
        <taxon>Methylococcales</taxon>
        <taxon>Methylococcaceae</taxon>
        <taxon>Methylobacter</taxon>
    </lineage>
</organism>
<sequence length="132" mass="14673">MRYQHPTENIEFEIPDAWWVAAGAAPHVAFEGAAFITTSDPKWPTVLVPIGGVVAPRRDPGVVGLHEDRMTSLLRAFVDKIPVPPIEVHRVPGQNENRLSVRDGFHRYFGSIAVGFPMLPISVRPYFDMSAL</sequence>
<accession>A0A2S6HHQ5</accession>
<dbReference type="InterPro" id="IPR036086">
    <property type="entry name" value="ParB/Sulfiredoxin_sf"/>
</dbReference>
<evidence type="ECO:0000313" key="2">
    <source>
        <dbReference type="Proteomes" id="UP000240010"/>
    </source>
</evidence>
<reference evidence="1 2" key="1">
    <citation type="submission" date="2018-02" db="EMBL/GenBank/DDBJ databases">
        <title>Subsurface microbial communities from deep shales in Ohio and West Virginia, USA.</title>
        <authorList>
            <person name="Wrighton K."/>
        </authorList>
    </citation>
    <scope>NUCLEOTIDE SEQUENCE [LARGE SCALE GENOMIC DNA]</scope>
    <source>
        <strain evidence="1 2">OWC-DMM</strain>
    </source>
</reference>
<gene>
    <name evidence="1" type="ORF">B0F87_102113</name>
</gene>
<dbReference type="AlphaFoldDB" id="A0A2S6HHQ5"/>
<dbReference type="SUPFAM" id="SSF110849">
    <property type="entry name" value="ParB/Sulfiredoxin"/>
    <property type="match status" value="1"/>
</dbReference>
<evidence type="ECO:0000313" key="1">
    <source>
        <dbReference type="EMBL" id="PPK77007.1"/>
    </source>
</evidence>
<name>A0A2S6HHQ5_9GAMM</name>
<comment type="caution">
    <text evidence="1">The sequence shown here is derived from an EMBL/GenBank/DDBJ whole genome shotgun (WGS) entry which is preliminary data.</text>
</comment>
<protein>
    <submittedName>
        <fullName evidence="1">Uncharacterized protein</fullName>
    </submittedName>
</protein>
<proteinExistence type="predicted"/>